<comment type="caution">
    <text evidence="1">The sequence shown here is derived from an EMBL/GenBank/DDBJ whole genome shotgun (WGS) entry which is preliminary data.</text>
</comment>
<feature type="non-terminal residue" evidence="1">
    <location>
        <position position="111"/>
    </location>
</feature>
<dbReference type="Proteomes" id="UP000789831">
    <property type="component" value="Unassembled WGS sequence"/>
</dbReference>
<evidence type="ECO:0000313" key="1">
    <source>
        <dbReference type="EMBL" id="CAG8698646.1"/>
    </source>
</evidence>
<dbReference type="EMBL" id="CAJVPL010017378">
    <property type="protein sequence ID" value="CAG8698646.1"/>
    <property type="molecule type" value="Genomic_DNA"/>
</dbReference>
<keyword evidence="2" id="KW-1185">Reference proteome</keyword>
<protein>
    <submittedName>
        <fullName evidence="1">9778_t:CDS:1</fullName>
    </submittedName>
</protein>
<reference evidence="1" key="1">
    <citation type="submission" date="2021-06" db="EMBL/GenBank/DDBJ databases">
        <authorList>
            <person name="Kallberg Y."/>
            <person name="Tangrot J."/>
            <person name="Rosling A."/>
        </authorList>
    </citation>
    <scope>NUCLEOTIDE SEQUENCE</scope>
    <source>
        <strain evidence="1">MT106</strain>
    </source>
</reference>
<organism evidence="1 2">
    <name type="scientific">Ambispora gerdemannii</name>
    <dbReference type="NCBI Taxonomy" id="144530"/>
    <lineage>
        <taxon>Eukaryota</taxon>
        <taxon>Fungi</taxon>
        <taxon>Fungi incertae sedis</taxon>
        <taxon>Mucoromycota</taxon>
        <taxon>Glomeromycotina</taxon>
        <taxon>Glomeromycetes</taxon>
        <taxon>Archaeosporales</taxon>
        <taxon>Ambisporaceae</taxon>
        <taxon>Ambispora</taxon>
    </lineage>
</organism>
<gene>
    <name evidence="1" type="ORF">AGERDE_LOCUS13395</name>
</gene>
<evidence type="ECO:0000313" key="2">
    <source>
        <dbReference type="Proteomes" id="UP000789831"/>
    </source>
</evidence>
<dbReference type="OrthoDB" id="128308at2759"/>
<proteinExistence type="predicted"/>
<sequence>GISTSQIQSLLVVKYKPAAKKWLIKDIYNLISSDHISRSEFQAHDFILLLQQKCNNDPEFSYEFELDNDNCLKHSNYFLMPFGVFTGVTNNGLSYCVAGVLLWDETRSSFE</sequence>
<accession>A0A9N9HP15</accession>
<name>A0A9N9HP15_9GLOM</name>
<dbReference type="AlphaFoldDB" id="A0A9N9HP15"/>